<evidence type="ECO:0000313" key="2">
    <source>
        <dbReference type="EMBL" id="SBP02616.1"/>
    </source>
</evidence>
<feature type="chain" id="PRO_5008362130" evidence="1">
    <location>
        <begin position="19"/>
        <end position="59"/>
    </location>
</feature>
<dbReference type="AlphaFoldDB" id="A0A1A7WAR0"/>
<protein>
    <submittedName>
        <fullName evidence="2">Uncharacterized protein</fullName>
    </submittedName>
</protein>
<accession>A0A1A7WAR0</accession>
<proteinExistence type="predicted"/>
<name>A0A1A7WAR0_9TELE</name>
<reference evidence="2" key="1">
    <citation type="submission" date="2016-05" db="EMBL/GenBank/DDBJ databases">
        <authorList>
            <person name="Lavstsen T."/>
            <person name="Jespersen J.S."/>
        </authorList>
    </citation>
    <scope>NUCLEOTIDE SEQUENCE</scope>
    <source>
        <tissue evidence="2">Brain</tissue>
    </source>
</reference>
<feature type="non-terminal residue" evidence="2">
    <location>
        <position position="59"/>
    </location>
</feature>
<reference evidence="2" key="2">
    <citation type="submission" date="2016-06" db="EMBL/GenBank/DDBJ databases">
        <title>The genome of a short-lived fish provides insights into sex chromosome evolution and the genetic control of aging.</title>
        <authorList>
            <person name="Reichwald K."/>
            <person name="Felder M."/>
            <person name="Petzold A."/>
            <person name="Koch P."/>
            <person name="Groth M."/>
            <person name="Platzer M."/>
        </authorList>
    </citation>
    <scope>NUCLEOTIDE SEQUENCE</scope>
    <source>
        <tissue evidence="2">Brain</tissue>
    </source>
</reference>
<sequence>MLLPLAIWCSWLILRGVGLTFTSYHDGHCSVSLPETRQPHKLTNCKEKLCPSFVFLFLF</sequence>
<gene>
    <name evidence="2" type="primary">Nfu_g_1_007504</name>
</gene>
<dbReference type="EMBL" id="HADW01001216">
    <property type="protein sequence ID" value="SBP02616.1"/>
    <property type="molecule type" value="Transcribed_RNA"/>
</dbReference>
<keyword evidence="1" id="KW-0732">Signal</keyword>
<organism evidence="2">
    <name type="scientific">Iconisemion striatum</name>
    <dbReference type="NCBI Taxonomy" id="60296"/>
    <lineage>
        <taxon>Eukaryota</taxon>
        <taxon>Metazoa</taxon>
        <taxon>Chordata</taxon>
        <taxon>Craniata</taxon>
        <taxon>Vertebrata</taxon>
        <taxon>Euteleostomi</taxon>
        <taxon>Actinopterygii</taxon>
        <taxon>Neopterygii</taxon>
        <taxon>Teleostei</taxon>
        <taxon>Neoteleostei</taxon>
        <taxon>Acanthomorphata</taxon>
        <taxon>Ovalentaria</taxon>
        <taxon>Atherinomorphae</taxon>
        <taxon>Cyprinodontiformes</taxon>
        <taxon>Nothobranchiidae</taxon>
        <taxon>Iconisemion</taxon>
    </lineage>
</organism>
<feature type="signal peptide" evidence="1">
    <location>
        <begin position="1"/>
        <end position="18"/>
    </location>
</feature>
<evidence type="ECO:0000256" key="1">
    <source>
        <dbReference type="SAM" id="SignalP"/>
    </source>
</evidence>